<dbReference type="AlphaFoldDB" id="A0A0V1AJJ6"/>
<evidence type="ECO:0000313" key="2">
    <source>
        <dbReference type="Proteomes" id="UP000054653"/>
    </source>
</evidence>
<protein>
    <submittedName>
        <fullName evidence="1">Uncharacterized protein</fullName>
    </submittedName>
</protein>
<proteinExistence type="predicted"/>
<comment type="caution">
    <text evidence="1">The sequence shown here is derived from an EMBL/GenBank/DDBJ whole genome shotgun (WGS) entry which is preliminary data.</text>
</comment>
<dbReference type="EMBL" id="JYDI01002830">
    <property type="protein sequence ID" value="KRY24746.1"/>
    <property type="molecule type" value="Genomic_DNA"/>
</dbReference>
<accession>A0A0V1AJJ6</accession>
<sequence length="48" mass="5373">MNSTCSSEYQSQLNVEYAVDLKYCNNTQLLSLSLQLSRSGKQGTLNNQ</sequence>
<organism evidence="1 2">
    <name type="scientific">Trichinella britovi</name>
    <name type="common">Parasitic roundworm</name>
    <dbReference type="NCBI Taxonomy" id="45882"/>
    <lineage>
        <taxon>Eukaryota</taxon>
        <taxon>Metazoa</taxon>
        <taxon>Ecdysozoa</taxon>
        <taxon>Nematoda</taxon>
        <taxon>Enoplea</taxon>
        <taxon>Dorylaimia</taxon>
        <taxon>Trichinellida</taxon>
        <taxon>Trichinellidae</taxon>
        <taxon>Trichinella</taxon>
    </lineage>
</organism>
<gene>
    <name evidence="1" type="ORF">T03_10141</name>
</gene>
<reference evidence="1 2" key="1">
    <citation type="submission" date="2015-01" db="EMBL/GenBank/DDBJ databases">
        <title>Evolution of Trichinella species and genotypes.</title>
        <authorList>
            <person name="Korhonen P.K."/>
            <person name="Edoardo P."/>
            <person name="Giuseppe L.R."/>
            <person name="Gasser R.B."/>
        </authorList>
    </citation>
    <scope>NUCLEOTIDE SEQUENCE [LARGE SCALE GENOMIC DNA]</scope>
    <source>
        <strain evidence="1">ISS120</strain>
    </source>
</reference>
<dbReference type="Proteomes" id="UP000054653">
    <property type="component" value="Unassembled WGS sequence"/>
</dbReference>
<keyword evidence="2" id="KW-1185">Reference proteome</keyword>
<evidence type="ECO:0000313" key="1">
    <source>
        <dbReference type="EMBL" id="KRY24746.1"/>
    </source>
</evidence>
<name>A0A0V1AJJ6_TRIBR</name>